<dbReference type="SUPFAM" id="SSF52743">
    <property type="entry name" value="Subtilisin-like"/>
    <property type="match status" value="1"/>
</dbReference>
<evidence type="ECO:0000313" key="7">
    <source>
        <dbReference type="Proteomes" id="UP000276055"/>
    </source>
</evidence>
<dbReference type="InterPro" id="IPR013207">
    <property type="entry name" value="LGFP"/>
</dbReference>
<evidence type="ECO:0000256" key="3">
    <source>
        <dbReference type="ARBA" id="ARBA00022825"/>
    </source>
</evidence>
<dbReference type="PROSITE" id="PS00138">
    <property type="entry name" value="SUBTILASE_SER"/>
    <property type="match status" value="1"/>
</dbReference>
<dbReference type="InterPro" id="IPR023828">
    <property type="entry name" value="Peptidase_S8_Ser-AS"/>
</dbReference>
<dbReference type="AlphaFoldDB" id="A0A495FPA2"/>
<dbReference type="PANTHER" id="PTHR14218:SF15">
    <property type="entry name" value="TRIPEPTIDYL-PEPTIDASE 1"/>
    <property type="match status" value="1"/>
</dbReference>
<accession>A0A495FPA2</accession>
<evidence type="ECO:0000259" key="5">
    <source>
        <dbReference type="PROSITE" id="PS51695"/>
    </source>
</evidence>
<name>A0A495FPA2_9MICC</name>
<dbReference type="PANTHER" id="PTHR14218">
    <property type="entry name" value="PROTEASE S8 TRIPEPTIDYL PEPTIDASE I CLN2"/>
    <property type="match status" value="1"/>
</dbReference>
<reference evidence="6 7" key="1">
    <citation type="submission" date="2018-10" db="EMBL/GenBank/DDBJ databases">
        <title>Genomic Encyclopedia of Type Strains, Phase IV (KMG-IV): sequencing the most valuable type-strain genomes for metagenomic binning, comparative biology and taxonomic classification.</title>
        <authorList>
            <person name="Goeker M."/>
        </authorList>
    </citation>
    <scope>NUCLEOTIDE SEQUENCE [LARGE SCALE GENOMIC DNA]</scope>
    <source>
        <strain evidence="6 7">DSM 25586</strain>
    </source>
</reference>
<dbReference type="InterPro" id="IPR050819">
    <property type="entry name" value="Tripeptidyl-peptidase_I"/>
</dbReference>
<dbReference type="GO" id="GO:0006508">
    <property type="term" value="P:proteolysis"/>
    <property type="evidence" value="ECO:0007669"/>
    <property type="project" value="UniProtKB-KW"/>
</dbReference>
<evidence type="ECO:0000256" key="4">
    <source>
        <dbReference type="SAM" id="SignalP"/>
    </source>
</evidence>
<keyword evidence="3" id="KW-0720">Serine protease</keyword>
<keyword evidence="2" id="KW-0378">Hydrolase</keyword>
<keyword evidence="1" id="KW-0645">Protease</keyword>
<dbReference type="InterPro" id="IPR036852">
    <property type="entry name" value="Peptidase_S8/S53_dom_sf"/>
</dbReference>
<protein>
    <submittedName>
        <fullName evidence="6">LGFP repeat-containing protein</fullName>
    </submittedName>
</protein>
<dbReference type="EMBL" id="RBIR01000001">
    <property type="protein sequence ID" value="RKR30206.1"/>
    <property type="molecule type" value="Genomic_DNA"/>
</dbReference>
<dbReference type="Proteomes" id="UP000276055">
    <property type="component" value="Unassembled WGS sequence"/>
</dbReference>
<evidence type="ECO:0000256" key="1">
    <source>
        <dbReference type="ARBA" id="ARBA00022670"/>
    </source>
</evidence>
<dbReference type="Gene3D" id="3.40.50.200">
    <property type="entry name" value="Peptidase S8/S53 domain"/>
    <property type="match status" value="1"/>
</dbReference>
<dbReference type="GO" id="GO:0008240">
    <property type="term" value="F:tripeptidyl-peptidase activity"/>
    <property type="evidence" value="ECO:0007669"/>
    <property type="project" value="TreeGrafter"/>
</dbReference>
<dbReference type="PROSITE" id="PS51695">
    <property type="entry name" value="SEDOLISIN"/>
    <property type="match status" value="1"/>
</dbReference>
<feature type="domain" description="Peptidase S53" evidence="5">
    <location>
        <begin position="79"/>
        <end position="418"/>
    </location>
</feature>
<organism evidence="6 7">
    <name type="scientific">Arthrobacter oryzae</name>
    <dbReference type="NCBI Taxonomy" id="409290"/>
    <lineage>
        <taxon>Bacteria</taxon>
        <taxon>Bacillati</taxon>
        <taxon>Actinomycetota</taxon>
        <taxon>Actinomycetes</taxon>
        <taxon>Micrococcales</taxon>
        <taxon>Micrococcaceae</taxon>
        <taxon>Arthrobacter</taxon>
    </lineage>
</organism>
<evidence type="ECO:0000256" key="2">
    <source>
        <dbReference type="ARBA" id="ARBA00022801"/>
    </source>
</evidence>
<proteinExistence type="predicted"/>
<dbReference type="GO" id="GO:0004252">
    <property type="term" value="F:serine-type endopeptidase activity"/>
    <property type="evidence" value="ECO:0007669"/>
    <property type="project" value="InterPro"/>
</dbReference>
<dbReference type="Pfam" id="PF08310">
    <property type="entry name" value="LGFP"/>
    <property type="match status" value="8"/>
</dbReference>
<gene>
    <name evidence="6" type="ORF">C8D78_0528</name>
</gene>
<keyword evidence="4" id="KW-0732">Signal</keyword>
<feature type="chain" id="PRO_5019793008" evidence="4">
    <location>
        <begin position="28"/>
        <end position="893"/>
    </location>
</feature>
<comment type="caution">
    <text evidence="6">The sequence shown here is derived from an EMBL/GenBank/DDBJ whole genome shotgun (WGS) entry which is preliminary data.</text>
</comment>
<dbReference type="InterPro" id="IPR030400">
    <property type="entry name" value="Sedolisin_dom"/>
</dbReference>
<feature type="signal peptide" evidence="4">
    <location>
        <begin position="1"/>
        <end position="27"/>
    </location>
</feature>
<sequence>MPKALPSIITVLGLIVLGLASAPVSSAAVPAVTPAVTSQDSGGLHDVCSASQPLQMACTAILNRNVRAQPFTTTAPPQGYGPAELRSAYNVPAVSLAAPRTVAVAVAFDAPTLEADLGVYRAKFGLPACTSANGCFQKVNQTGAASPLPAVNTGWAQEASLDVDMVSAACPGCRILVVEANSDLLNDLGPSVNTAVSMGAVAVSNSYGAAESAGLNNFDPYYTHPGVAITVAAGDSGYGAEYPASSPVVTAVGGTSLSRSSLPGRGWAETVWGAAGSTTGAGSGCSTYSTKPAWQKDTGCANRTVADISAVADPRTGLAVYDSTPDSNTSGWLVMGGTSASAPFIAGLSALAGALAPTSTSNPASYAYALPSALNDVTTGATNLCLPHYLCTGSYGYDGPTGMGTPNGLGALTNMNSVFTAMQSDPTNSWLGAATHAITCAADGGCSQSFIGGNAYWSAATGAVPVDPKIETLWNNAGGATGQYGYPVNAPVTDSTGTVTQQFRNGMLTTGTPPVSGSIATEWNAAGGASGPLGNPTGAEITLPSGGSYQQFENGRIYQSAATGAHKFVNLSEVYNRWTGSGAEAGPLGYPTTDLTTGLANGGSSQEFQNGGIFTSPRSIAVIVKGGIRSVWQKFGAQDGKMGYPTSEEIPGYKGGVYQSYQGGAIYWTPATGAHMSTGGIRADWQSFAAENGPLGYPTTDEISGLVNGGVYQSYQGGAIYYSPASGAHMSTGGIRSVWGQYGYERGKMGYPTTDEVSLNNGGVYQGYQGGAIYYSPASGAHMSTGGIRSAWGRLGYERGKMGYPTSDEIGGLINGGVYQRYQGGAIYWAPATGAHSSTGAIRAAWARLGYERGKLGYPTSDEYAISGGVRQIYQGGYIDYSYRYGVQVHLGG</sequence>
<evidence type="ECO:0000313" key="6">
    <source>
        <dbReference type="EMBL" id="RKR30206.1"/>
    </source>
</evidence>